<organism evidence="1">
    <name type="scientific">Salix viminalis</name>
    <name type="common">Common osier</name>
    <name type="synonym">Basket willow</name>
    <dbReference type="NCBI Taxonomy" id="40686"/>
    <lineage>
        <taxon>Eukaryota</taxon>
        <taxon>Viridiplantae</taxon>
        <taxon>Streptophyta</taxon>
        <taxon>Embryophyta</taxon>
        <taxon>Tracheophyta</taxon>
        <taxon>Spermatophyta</taxon>
        <taxon>Magnoliopsida</taxon>
        <taxon>eudicotyledons</taxon>
        <taxon>Gunneridae</taxon>
        <taxon>Pentapetalae</taxon>
        <taxon>rosids</taxon>
        <taxon>fabids</taxon>
        <taxon>Malpighiales</taxon>
        <taxon>Salicaceae</taxon>
        <taxon>Saliceae</taxon>
        <taxon>Salix</taxon>
    </lineage>
</organism>
<dbReference type="EMBL" id="CAADRP010002185">
    <property type="protein sequence ID" value="VFU63113.1"/>
    <property type="molecule type" value="Genomic_DNA"/>
</dbReference>
<name>A0A6N2NAZ4_SALVM</name>
<gene>
    <name evidence="1" type="ORF">SVIM_LOCUS480068</name>
</gene>
<protein>
    <submittedName>
        <fullName evidence="1">Uncharacterized protein</fullName>
    </submittedName>
</protein>
<proteinExistence type="predicted"/>
<dbReference type="AlphaFoldDB" id="A0A6N2NAZ4"/>
<evidence type="ECO:0000313" key="1">
    <source>
        <dbReference type="EMBL" id="VFU63113.1"/>
    </source>
</evidence>
<sequence length="103" mass="11746">MVCLKSMQVCEWDDMLIFTILYANVSMIPHHKQSISVAGPELKEWSKTRLEHVLLLMNHATNPWRLGAPISSQLDNVDNNVQQSMKVIVGGIRNENSKLKAFR</sequence>
<reference evidence="1" key="1">
    <citation type="submission" date="2019-03" db="EMBL/GenBank/DDBJ databases">
        <authorList>
            <person name="Mank J."/>
            <person name="Almeida P."/>
        </authorList>
    </citation>
    <scope>NUCLEOTIDE SEQUENCE</scope>
    <source>
        <strain evidence="1">78183</strain>
    </source>
</reference>
<accession>A0A6N2NAZ4</accession>